<dbReference type="Gene3D" id="2.20.100.10">
    <property type="entry name" value="Thrombospondin type-1 (TSP1) repeat"/>
    <property type="match status" value="1"/>
</dbReference>
<protein>
    <submittedName>
        <fullName evidence="5">ADAMTS-like protein 1</fullName>
    </submittedName>
</protein>
<comment type="subcellular location">
    <subcellularLocation>
        <location evidence="1">Secreted</location>
    </subcellularLocation>
</comment>
<dbReference type="OrthoDB" id="5948003at2759"/>
<dbReference type="GO" id="GO:0005576">
    <property type="term" value="C:extracellular region"/>
    <property type="evidence" value="ECO:0007669"/>
    <property type="project" value="UniProtKB-SubCell"/>
</dbReference>
<organism evidence="5 6">
    <name type="scientific">Portunus trituberculatus</name>
    <name type="common">Swimming crab</name>
    <name type="synonym">Neptunus trituberculatus</name>
    <dbReference type="NCBI Taxonomy" id="210409"/>
    <lineage>
        <taxon>Eukaryota</taxon>
        <taxon>Metazoa</taxon>
        <taxon>Ecdysozoa</taxon>
        <taxon>Arthropoda</taxon>
        <taxon>Crustacea</taxon>
        <taxon>Multicrustacea</taxon>
        <taxon>Malacostraca</taxon>
        <taxon>Eumalacostraca</taxon>
        <taxon>Eucarida</taxon>
        <taxon>Decapoda</taxon>
        <taxon>Pleocyemata</taxon>
        <taxon>Brachyura</taxon>
        <taxon>Eubrachyura</taxon>
        <taxon>Portunoidea</taxon>
        <taxon>Portunidae</taxon>
        <taxon>Portuninae</taxon>
        <taxon>Portunus</taxon>
    </lineage>
</organism>
<keyword evidence="3" id="KW-0732">Signal</keyword>
<gene>
    <name evidence="5" type="primary">ADAMTSL1_2</name>
    <name evidence="5" type="ORF">E2C01_015709</name>
</gene>
<evidence type="ECO:0000256" key="1">
    <source>
        <dbReference type="ARBA" id="ARBA00004613"/>
    </source>
</evidence>
<dbReference type="Proteomes" id="UP000324222">
    <property type="component" value="Unassembled WGS sequence"/>
</dbReference>
<dbReference type="PROSITE" id="PS50092">
    <property type="entry name" value="TSP1"/>
    <property type="match status" value="1"/>
</dbReference>
<accession>A0A5B7DMM9</accession>
<comment type="caution">
    <text evidence="5">The sequence shown here is derived from an EMBL/GenBank/DDBJ whole genome shotgun (WGS) entry which is preliminary data.</text>
</comment>
<keyword evidence="4" id="KW-0677">Repeat</keyword>
<dbReference type="Pfam" id="PF19030">
    <property type="entry name" value="TSP1_ADAMTS"/>
    <property type="match status" value="1"/>
</dbReference>
<name>A0A5B7DMM9_PORTR</name>
<dbReference type="EMBL" id="VSRR010001115">
    <property type="protein sequence ID" value="MPC22688.1"/>
    <property type="molecule type" value="Genomic_DNA"/>
</dbReference>
<evidence type="ECO:0000313" key="5">
    <source>
        <dbReference type="EMBL" id="MPC22688.1"/>
    </source>
</evidence>
<reference evidence="5 6" key="1">
    <citation type="submission" date="2019-05" db="EMBL/GenBank/DDBJ databases">
        <title>Another draft genome of Portunus trituberculatus and its Hox gene families provides insights of decapod evolution.</title>
        <authorList>
            <person name="Jeong J.-H."/>
            <person name="Song I."/>
            <person name="Kim S."/>
            <person name="Choi T."/>
            <person name="Kim D."/>
            <person name="Ryu S."/>
            <person name="Kim W."/>
        </authorList>
    </citation>
    <scope>NUCLEOTIDE SEQUENCE [LARGE SCALE GENOMIC DNA]</scope>
    <source>
        <tissue evidence="5">Muscle</tissue>
    </source>
</reference>
<dbReference type="SUPFAM" id="SSF82895">
    <property type="entry name" value="TSP-1 type 1 repeat"/>
    <property type="match status" value="1"/>
</dbReference>
<evidence type="ECO:0000256" key="2">
    <source>
        <dbReference type="ARBA" id="ARBA00022525"/>
    </source>
</evidence>
<evidence type="ECO:0000256" key="4">
    <source>
        <dbReference type="ARBA" id="ARBA00022737"/>
    </source>
</evidence>
<keyword evidence="2" id="KW-0964">Secreted</keyword>
<dbReference type="AlphaFoldDB" id="A0A5B7DMM9"/>
<sequence length="74" mass="8254">MRSSDENMIVFINGNWSSCSVTCGEGVRTRSVTCKIFLEFSRTVAELPKKQCPGVRPPDTQRCVMPPCPDAMTR</sequence>
<evidence type="ECO:0000313" key="6">
    <source>
        <dbReference type="Proteomes" id="UP000324222"/>
    </source>
</evidence>
<evidence type="ECO:0000256" key="3">
    <source>
        <dbReference type="ARBA" id="ARBA00022729"/>
    </source>
</evidence>
<dbReference type="FunFam" id="2.20.100.10:FF:000005">
    <property type="entry name" value="ADAM metallopeptidase with thrombospondin type 1 motif 9"/>
    <property type="match status" value="1"/>
</dbReference>
<dbReference type="InterPro" id="IPR000884">
    <property type="entry name" value="TSP1_rpt"/>
</dbReference>
<proteinExistence type="predicted"/>
<dbReference type="SMART" id="SM00209">
    <property type="entry name" value="TSP1"/>
    <property type="match status" value="1"/>
</dbReference>
<keyword evidence="6" id="KW-1185">Reference proteome</keyword>
<dbReference type="InterPro" id="IPR036383">
    <property type="entry name" value="TSP1_rpt_sf"/>
</dbReference>